<accession>A0A914NZT9</accession>
<sequence length="121" mass="13739">MTWNLNGNILEAIGNSTLPNKYFLEYLFSDGDDDACSESGCSYSLKSGDKKLIISAAIEKYAGFDLIVNPIPMVGRIIFRRNQILMKEGIPFSPKNDCLYFNFPYSDYQVSTNKFCCIEFE</sequence>
<protein>
    <submittedName>
        <fullName evidence="2">Uncharacterized protein</fullName>
    </submittedName>
</protein>
<dbReference type="WBParaSite" id="PDA_v2.g11015.t1">
    <property type="protein sequence ID" value="PDA_v2.g11015.t1"/>
    <property type="gene ID" value="PDA_v2.g11015"/>
</dbReference>
<name>A0A914NZT9_9BILA</name>
<dbReference type="AlphaFoldDB" id="A0A914NZT9"/>
<organism evidence="1 2">
    <name type="scientific">Panagrolaimus davidi</name>
    <dbReference type="NCBI Taxonomy" id="227884"/>
    <lineage>
        <taxon>Eukaryota</taxon>
        <taxon>Metazoa</taxon>
        <taxon>Ecdysozoa</taxon>
        <taxon>Nematoda</taxon>
        <taxon>Chromadorea</taxon>
        <taxon>Rhabditida</taxon>
        <taxon>Tylenchina</taxon>
        <taxon>Panagrolaimomorpha</taxon>
        <taxon>Panagrolaimoidea</taxon>
        <taxon>Panagrolaimidae</taxon>
        <taxon>Panagrolaimus</taxon>
    </lineage>
</organism>
<reference evidence="2" key="1">
    <citation type="submission" date="2022-11" db="UniProtKB">
        <authorList>
            <consortium name="WormBaseParasite"/>
        </authorList>
    </citation>
    <scope>IDENTIFICATION</scope>
</reference>
<proteinExistence type="predicted"/>
<evidence type="ECO:0000313" key="1">
    <source>
        <dbReference type="Proteomes" id="UP000887578"/>
    </source>
</evidence>
<keyword evidence="1" id="KW-1185">Reference proteome</keyword>
<evidence type="ECO:0000313" key="2">
    <source>
        <dbReference type="WBParaSite" id="PDA_v2.g11015.t1"/>
    </source>
</evidence>
<dbReference type="Proteomes" id="UP000887578">
    <property type="component" value="Unplaced"/>
</dbReference>